<dbReference type="Pfam" id="PF00128">
    <property type="entry name" value="Alpha-amylase"/>
    <property type="match status" value="1"/>
</dbReference>
<organism evidence="2 3">
    <name type="scientific">Sphingomonas naphthae</name>
    <dbReference type="NCBI Taxonomy" id="1813468"/>
    <lineage>
        <taxon>Bacteria</taxon>
        <taxon>Pseudomonadati</taxon>
        <taxon>Pseudomonadota</taxon>
        <taxon>Alphaproteobacteria</taxon>
        <taxon>Sphingomonadales</taxon>
        <taxon>Sphingomonadaceae</taxon>
        <taxon>Sphingomonas</taxon>
    </lineage>
</organism>
<proteinExistence type="predicted"/>
<dbReference type="SUPFAM" id="SSF51445">
    <property type="entry name" value="(Trans)glycosidases"/>
    <property type="match status" value="1"/>
</dbReference>
<sequence length="150" mass="16684">MPAASYLRDIAQTSRDNARTPMQWSSLSNAGFTRGKPWIPVNPNFNTINVATQTSKNSSVLGFYRRLICWRLRHPDLAASGYVDILPDHPALFVYRRGSVFVAINFSRHVQQVTVTGKPTVMLTSDDDGVILEPNNLTLPGWTEAILSVP</sequence>
<evidence type="ECO:0000259" key="1">
    <source>
        <dbReference type="Pfam" id="PF00128"/>
    </source>
</evidence>
<dbReference type="Proteomes" id="UP001220395">
    <property type="component" value="Plasmid unnamed1"/>
</dbReference>
<feature type="domain" description="Glycosyl hydrolase family 13 catalytic" evidence="1">
    <location>
        <begin position="8"/>
        <end position="77"/>
    </location>
</feature>
<dbReference type="EMBL" id="CP117412">
    <property type="protein sequence ID" value="WCT75647.1"/>
    <property type="molecule type" value="Genomic_DNA"/>
</dbReference>
<keyword evidence="3" id="KW-1185">Reference proteome</keyword>
<evidence type="ECO:0000313" key="2">
    <source>
        <dbReference type="EMBL" id="WCT75647.1"/>
    </source>
</evidence>
<evidence type="ECO:0000313" key="3">
    <source>
        <dbReference type="Proteomes" id="UP001220395"/>
    </source>
</evidence>
<keyword evidence="2" id="KW-0614">Plasmid</keyword>
<protein>
    <submittedName>
        <fullName evidence="2">DUF3459 domain-containing protein</fullName>
    </submittedName>
</protein>
<dbReference type="PANTHER" id="PTHR10357:SF179">
    <property type="entry name" value="NEUTRAL AND BASIC AMINO ACID TRANSPORT PROTEIN RBAT"/>
    <property type="match status" value="1"/>
</dbReference>
<name>A0ABY7TQZ4_9SPHN</name>
<dbReference type="PANTHER" id="PTHR10357">
    <property type="entry name" value="ALPHA-AMYLASE FAMILY MEMBER"/>
    <property type="match status" value="1"/>
</dbReference>
<accession>A0ABY7TQZ4</accession>
<dbReference type="InterPro" id="IPR017853">
    <property type="entry name" value="GH"/>
</dbReference>
<reference evidence="2 3" key="1">
    <citation type="submission" date="2023-02" db="EMBL/GenBank/DDBJ databases">
        <title>Genome sequence of Sphingomonas naphthae.</title>
        <authorList>
            <person name="Kim S."/>
            <person name="Heo J."/>
            <person name="Kwon S.-W."/>
        </authorList>
    </citation>
    <scope>NUCLEOTIDE SEQUENCE [LARGE SCALE GENOMIC DNA]</scope>
    <source>
        <strain evidence="2 3">KACC 18716</strain>
        <plasmid evidence="2 3">unnamed1</plasmid>
    </source>
</reference>
<dbReference type="Gene3D" id="3.20.20.80">
    <property type="entry name" value="Glycosidases"/>
    <property type="match status" value="1"/>
</dbReference>
<geneLocation type="plasmid" evidence="2 3">
    <name>unnamed1</name>
</geneLocation>
<gene>
    <name evidence="2" type="ORF">PQ455_19085</name>
</gene>
<dbReference type="RefSeq" id="WP_273691746.1">
    <property type="nucleotide sequence ID" value="NZ_CP117412.1"/>
</dbReference>
<dbReference type="InterPro" id="IPR006047">
    <property type="entry name" value="GH13_cat_dom"/>
</dbReference>